<sequence>MSTSTTPDTLSRRVLRYAHAQGTGRSQFPTPAQVAEASGPLPDGAAGAAGTALPYGTTELLERAAFPAGRVAGADRLPERALLAAFGLQRAELTNPYFEHRALPSVRSLFPVHAFLTGDGPARVLDVHRHALTELPGAAGDTARRILLAGRYTRLPAFYGPLRGTLTELELGISLRALAVGLELFGVEGRLTLPTSGEALTELGLSDGEWSWPLTVDLADAGHRPAHPGAERLRGAAAATDASLAEILAVNRTQAALPRQDPAPLTPAIPREAPARALSWAEALWERGSGRMPRGLTGMAGRLRRVPEGSLAGAAAWAAVPPPGELLRRVAEHVTVTVAVQATDGFEDGVHRLTGGRLLPHRPGPGALADLERDYGYHLAPGNGCDVRHASAVWFCSVRQHALVAELGPGAWTLAQYVAGWITQGLCLNAAAHGLYARPARAFDGLAVQRPLGLAPDETVLLSVISGTPRFNGLPLDLRL</sequence>
<reference evidence="2 3" key="1">
    <citation type="submission" date="2024-03" db="EMBL/GenBank/DDBJ databases">
        <title>Whole genome sequencing of Streptomyces racemochromogenes, to identify antimicrobial biosynthetic gene clusters.</title>
        <authorList>
            <person name="Suryawanshi P."/>
            <person name="Krishnaraj P.U."/>
            <person name="Arun Y.P."/>
            <person name="Suryawanshi M.P."/>
            <person name="Rakshit O."/>
        </authorList>
    </citation>
    <scope>NUCLEOTIDE SEQUENCE [LARGE SCALE GENOMIC DNA]</scope>
    <source>
        <strain evidence="2 3">AUDT626</strain>
    </source>
</reference>
<gene>
    <name evidence="2" type="ORF">WDV06_18455</name>
</gene>
<dbReference type="InterPro" id="IPR000415">
    <property type="entry name" value="Nitroreductase-like"/>
</dbReference>
<evidence type="ECO:0000256" key="1">
    <source>
        <dbReference type="SAM" id="MobiDB-lite"/>
    </source>
</evidence>
<feature type="compositionally biased region" description="Low complexity" evidence="1">
    <location>
        <begin position="39"/>
        <end position="49"/>
    </location>
</feature>
<dbReference type="Proteomes" id="UP001610631">
    <property type="component" value="Unassembled WGS sequence"/>
</dbReference>
<accession>A0ABW7PFA0</accession>
<dbReference type="EMBL" id="JBBDHD010000044">
    <property type="protein sequence ID" value="MFH7597062.1"/>
    <property type="molecule type" value="Genomic_DNA"/>
</dbReference>
<dbReference type="Gene3D" id="3.40.109.10">
    <property type="entry name" value="NADH Oxidase"/>
    <property type="match status" value="1"/>
</dbReference>
<feature type="region of interest" description="Disordered" evidence="1">
    <location>
        <begin position="21"/>
        <end position="49"/>
    </location>
</feature>
<protein>
    <recommendedName>
        <fullName evidence="4">Nitroreductase domain-containing protein</fullName>
    </recommendedName>
</protein>
<comment type="caution">
    <text evidence="2">The sequence shown here is derived from an EMBL/GenBank/DDBJ whole genome shotgun (WGS) entry which is preliminary data.</text>
</comment>
<evidence type="ECO:0000313" key="3">
    <source>
        <dbReference type="Proteomes" id="UP001610631"/>
    </source>
</evidence>
<name>A0ABW7PFA0_9ACTN</name>
<dbReference type="RefSeq" id="WP_395510855.1">
    <property type="nucleotide sequence ID" value="NZ_JBBDHD010000044.1"/>
</dbReference>
<organism evidence="2 3">
    <name type="scientific">Streptomyces racemochromogenes</name>
    <dbReference type="NCBI Taxonomy" id="67353"/>
    <lineage>
        <taxon>Bacteria</taxon>
        <taxon>Bacillati</taxon>
        <taxon>Actinomycetota</taxon>
        <taxon>Actinomycetes</taxon>
        <taxon>Kitasatosporales</taxon>
        <taxon>Streptomycetaceae</taxon>
        <taxon>Streptomyces</taxon>
    </lineage>
</organism>
<evidence type="ECO:0000313" key="2">
    <source>
        <dbReference type="EMBL" id="MFH7597062.1"/>
    </source>
</evidence>
<evidence type="ECO:0008006" key="4">
    <source>
        <dbReference type="Google" id="ProtNLM"/>
    </source>
</evidence>
<keyword evidence="3" id="KW-1185">Reference proteome</keyword>
<proteinExistence type="predicted"/>